<name>A0ABV0BSL8_9SPHI</name>
<gene>
    <name evidence="4" type="ORF">ABE541_10990</name>
</gene>
<evidence type="ECO:0000259" key="3">
    <source>
        <dbReference type="SMART" id="SM00829"/>
    </source>
</evidence>
<dbReference type="SUPFAM" id="SSF51735">
    <property type="entry name" value="NAD(P)-binding Rossmann-fold domains"/>
    <property type="match status" value="1"/>
</dbReference>
<dbReference type="Gene3D" id="3.90.180.10">
    <property type="entry name" value="Medium-chain alcohol dehydrogenases, catalytic domain"/>
    <property type="match status" value="1"/>
</dbReference>
<protein>
    <submittedName>
        <fullName evidence="4">NAD(P)H-quinone oxidoreductase</fullName>
    </submittedName>
</protein>
<evidence type="ECO:0000313" key="5">
    <source>
        <dbReference type="Proteomes" id="UP001409291"/>
    </source>
</evidence>
<dbReference type="InterPro" id="IPR020843">
    <property type="entry name" value="ER"/>
</dbReference>
<reference evidence="4 5" key="1">
    <citation type="submission" date="2024-04" db="EMBL/GenBank/DDBJ databases">
        <title>WGS of bacteria from Torrens River.</title>
        <authorList>
            <person name="Wyrsch E.R."/>
            <person name="Drigo B."/>
        </authorList>
    </citation>
    <scope>NUCLEOTIDE SEQUENCE [LARGE SCALE GENOMIC DNA]</scope>
    <source>
        <strain evidence="4 5">TWI391</strain>
    </source>
</reference>
<dbReference type="PANTHER" id="PTHR48106">
    <property type="entry name" value="QUINONE OXIDOREDUCTASE PIG3-RELATED"/>
    <property type="match status" value="1"/>
</dbReference>
<dbReference type="CDD" id="cd05276">
    <property type="entry name" value="p53_inducible_oxidoreductase"/>
    <property type="match status" value="1"/>
</dbReference>
<comment type="caution">
    <text evidence="4">The sequence shown here is derived from an EMBL/GenBank/DDBJ whole genome shotgun (WGS) entry which is preliminary data.</text>
</comment>
<dbReference type="Proteomes" id="UP001409291">
    <property type="component" value="Unassembled WGS sequence"/>
</dbReference>
<sequence length="322" mass="34837">MKAVVITKFGGPEVLKIKEVDTPTCTGHQVLIAVKAAGMNRPDVFQRKGNYAAPEGAPADIPGLEISGEIVSIGELVDEWKIGDQVCALLSGGGYAEYVAVDQGQCLLIPKGLTYEEAAALPETLFTVYHNVFQRGELKYGNSFLVHGGSGGIGSMAIQLAKLAGAKVYTTVGSGDKATYCKELGASVIINYKEQDFMEIIGDNKIDVILDSIGGDYFAKNLEVLKPDGHLIYINAMKGAKVELNLFKLMQKRIYLSGSLLRSRSILFKKNVRDDINKQILPLIKPGVFKANIYKTFQLEEASAAHALLDSGDFTGKLVFVL</sequence>
<accession>A0ABV0BSL8</accession>
<evidence type="ECO:0000256" key="2">
    <source>
        <dbReference type="ARBA" id="ARBA00023002"/>
    </source>
</evidence>
<dbReference type="InterPro" id="IPR036291">
    <property type="entry name" value="NAD(P)-bd_dom_sf"/>
</dbReference>
<keyword evidence="2" id="KW-0560">Oxidoreductase</keyword>
<dbReference type="SUPFAM" id="SSF50129">
    <property type="entry name" value="GroES-like"/>
    <property type="match status" value="1"/>
</dbReference>
<dbReference type="InterPro" id="IPR013149">
    <property type="entry name" value="ADH-like_C"/>
</dbReference>
<dbReference type="InterPro" id="IPR014189">
    <property type="entry name" value="Quinone_OxRdtase_PIG3"/>
</dbReference>
<dbReference type="RefSeq" id="WP_132842515.1">
    <property type="nucleotide sequence ID" value="NZ_JBDJLH010000002.1"/>
</dbReference>
<keyword evidence="1" id="KW-0521">NADP</keyword>
<dbReference type="InterPro" id="IPR013154">
    <property type="entry name" value="ADH-like_N"/>
</dbReference>
<dbReference type="Pfam" id="PF08240">
    <property type="entry name" value="ADH_N"/>
    <property type="match status" value="1"/>
</dbReference>
<dbReference type="PANTHER" id="PTHR48106:SF8">
    <property type="entry name" value="OS02G0805600 PROTEIN"/>
    <property type="match status" value="1"/>
</dbReference>
<dbReference type="Pfam" id="PF00107">
    <property type="entry name" value="ADH_zinc_N"/>
    <property type="match status" value="1"/>
</dbReference>
<evidence type="ECO:0000256" key="1">
    <source>
        <dbReference type="ARBA" id="ARBA00022857"/>
    </source>
</evidence>
<dbReference type="NCBIfam" id="TIGR02824">
    <property type="entry name" value="quinone_pig3"/>
    <property type="match status" value="1"/>
</dbReference>
<dbReference type="EMBL" id="JBDJNQ010000004">
    <property type="protein sequence ID" value="MEN5377790.1"/>
    <property type="molecule type" value="Genomic_DNA"/>
</dbReference>
<dbReference type="Gene3D" id="3.40.50.720">
    <property type="entry name" value="NAD(P)-binding Rossmann-like Domain"/>
    <property type="match status" value="1"/>
</dbReference>
<proteinExistence type="predicted"/>
<dbReference type="InterPro" id="IPR011032">
    <property type="entry name" value="GroES-like_sf"/>
</dbReference>
<feature type="domain" description="Enoyl reductase (ER)" evidence="3">
    <location>
        <begin position="10"/>
        <end position="320"/>
    </location>
</feature>
<dbReference type="SMART" id="SM00829">
    <property type="entry name" value="PKS_ER"/>
    <property type="match status" value="1"/>
</dbReference>
<organism evidence="4 5">
    <name type="scientific">Sphingobacterium kitahiroshimense</name>
    <dbReference type="NCBI Taxonomy" id="470446"/>
    <lineage>
        <taxon>Bacteria</taxon>
        <taxon>Pseudomonadati</taxon>
        <taxon>Bacteroidota</taxon>
        <taxon>Sphingobacteriia</taxon>
        <taxon>Sphingobacteriales</taxon>
        <taxon>Sphingobacteriaceae</taxon>
        <taxon>Sphingobacterium</taxon>
    </lineage>
</organism>
<evidence type="ECO:0000313" key="4">
    <source>
        <dbReference type="EMBL" id="MEN5377790.1"/>
    </source>
</evidence>
<keyword evidence="5" id="KW-1185">Reference proteome</keyword>